<name>A0A813XJX9_9BILA</name>
<evidence type="ECO:0000313" key="3">
    <source>
        <dbReference type="EMBL" id="CAF3587451.1"/>
    </source>
</evidence>
<dbReference type="PANTHER" id="PTHR13156:SF0">
    <property type="entry name" value="NADH DEHYDROGENASE [UBIQUINONE] IRON-SULFUR PROTEIN 6, MITOCHONDRIAL"/>
    <property type="match status" value="1"/>
</dbReference>
<dbReference type="GO" id="GO:0005739">
    <property type="term" value="C:mitochondrion"/>
    <property type="evidence" value="ECO:0007669"/>
    <property type="project" value="GOC"/>
</dbReference>
<organism evidence="2 4">
    <name type="scientific">Rotaria sordida</name>
    <dbReference type="NCBI Taxonomy" id="392033"/>
    <lineage>
        <taxon>Eukaryota</taxon>
        <taxon>Metazoa</taxon>
        <taxon>Spiralia</taxon>
        <taxon>Gnathifera</taxon>
        <taxon>Rotifera</taxon>
        <taxon>Eurotatoria</taxon>
        <taxon>Bdelloidea</taxon>
        <taxon>Philodinida</taxon>
        <taxon>Philodinidae</taxon>
        <taxon>Rotaria</taxon>
    </lineage>
</organism>
<dbReference type="Pfam" id="PF10276">
    <property type="entry name" value="zf-CHCC"/>
    <property type="match status" value="1"/>
</dbReference>
<sequence length="193" mass="22086">MSLSFFRYGSCRYLSVFKTQASKISSADSDKKSLAPQTKLSNEKIVKVYQQAEDVDQKRVTLPVNRDLYPADTPTHTGQVYDHDDYRNARFVNRGKLVNPRFAIDFIRDDPVVVCKARGIWSDSGGPLGHPKVYINLDKPIVHNCGYSGRKFIQQKYYDESKHGPSITYEEYIADVRNKKDFAYDSAKAVPYQ</sequence>
<dbReference type="AlphaFoldDB" id="A0A813XJX9"/>
<dbReference type="EMBL" id="CAJNOU010000115">
    <property type="protein sequence ID" value="CAF0871667.1"/>
    <property type="molecule type" value="Genomic_DNA"/>
</dbReference>
<evidence type="ECO:0000313" key="2">
    <source>
        <dbReference type="EMBL" id="CAF0871667.1"/>
    </source>
</evidence>
<comment type="caution">
    <text evidence="2">The sequence shown here is derived from an EMBL/GenBank/DDBJ whole genome shotgun (WGS) entry which is preliminary data.</text>
</comment>
<dbReference type="GO" id="GO:0006120">
    <property type="term" value="P:mitochondrial electron transport, NADH to ubiquinone"/>
    <property type="evidence" value="ECO:0007669"/>
    <property type="project" value="TreeGrafter"/>
</dbReference>
<dbReference type="Gene3D" id="2.60.260.40">
    <property type="entry name" value="q5lls5 like domains"/>
    <property type="match status" value="1"/>
</dbReference>
<evidence type="ECO:0000259" key="1">
    <source>
        <dbReference type="Pfam" id="PF10276"/>
    </source>
</evidence>
<protein>
    <recommendedName>
        <fullName evidence="1">Zinc finger CHCC-type domain-containing protein</fullName>
    </recommendedName>
</protein>
<gene>
    <name evidence="3" type="ORF">FNK824_LOCUS2747</name>
    <name evidence="2" type="ORF">SEV965_LOCUS4148</name>
</gene>
<dbReference type="Proteomes" id="UP000663874">
    <property type="component" value="Unassembled WGS sequence"/>
</dbReference>
<proteinExistence type="predicted"/>
<dbReference type="InterPro" id="IPR019401">
    <property type="entry name" value="Znf_CHCC"/>
</dbReference>
<dbReference type="Proteomes" id="UP000663889">
    <property type="component" value="Unassembled WGS sequence"/>
</dbReference>
<accession>A0A813XJX9</accession>
<dbReference type="EMBL" id="CAJOBE010000171">
    <property type="protein sequence ID" value="CAF3587451.1"/>
    <property type="molecule type" value="Genomic_DNA"/>
</dbReference>
<feature type="domain" description="Zinc finger CHCC-type" evidence="1">
    <location>
        <begin position="112"/>
        <end position="152"/>
    </location>
</feature>
<dbReference type="PANTHER" id="PTHR13156">
    <property type="entry name" value="NADH-UBIQUINONE OXIDOREDUCTASE 13 KD-A SUBUNIT"/>
    <property type="match status" value="1"/>
</dbReference>
<reference evidence="2" key="1">
    <citation type="submission" date="2021-02" db="EMBL/GenBank/DDBJ databases">
        <authorList>
            <person name="Nowell W R."/>
        </authorList>
    </citation>
    <scope>NUCLEOTIDE SEQUENCE</scope>
</reference>
<evidence type="ECO:0000313" key="4">
    <source>
        <dbReference type="Proteomes" id="UP000663889"/>
    </source>
</evidence>